<dbReference type="Proteomes" id="UP000799118">
    <property type="component" value="Unassembled WGS sequence"/>
</dbReference>
<keyword evidence="3" id="KW-1185">Reference proteome</keyword>
<proteinExistence type="predicted"/>
<dbReference type="AlphaFoldDB" id="A0A6A4GW23"/>
<keyword evidence="1" id="KW-1133">Transmembrane helix</keyword>
<evidence type="ECO:0000313" key="2">
    <source>
        <dbReference type="EMBL" id="KAE9390052.1"/>
    </source>
</evidence>
<dbReference type="EMBL" id="ML769671">
    <property type="protein sequence ID" value="KAE9390052.1"/>
    <property type="molecule type" value="Genomic_DNA"/>
</dbReference>
<dbReference type="PANTHER" id="PTHR35395:SF1">
    <property type="entry name" value="DUF6536 DOMAIN-CONTAINING PROTEIN"/>
    <property type="match status" value="1"/>
</dbReference>
<keyword evidence="1" id="KW-0812">Transmembrane</keyword>
<feature type="transmembrane region" description="Helical" evidence="1">
    <location>
        <begin position="445"/>
        <end position="467"/>
    </location>
</feature>
<reference evidence="2" key="1">
    <citation type="journal article" date="2019" name="Environ. Microbiol.">
        <title>Fungal ecological strategies reflected in gene transcription - a case study of two litter decomposers.</title>
        <authorList>
            <person name="Barbi F."/>
            <person name="Kohler A."/>
            <person name="Barry K."/>
            <person name="Baskaran P."/>
            <person name="Daum C."/>
            <person name="Fauchery L."/>
            <person name="Ihrmark K."/>
            <person name="Kuo A."/>
            <person name="LaButti K."/>
            <person name="Lipzen A."/>
            <person name="Morin E."/>
            <person name="Grigoriev I.V."/>
            <person name="Henrissat B."/>
            <person name="Lindahl B."/>
            <person name="Martin F."/>
        </authorList>
    </citation>
    <scope>NUCLEOTIDE SEQUENCE</scope>
    <source>
        <strain evidence="2">JB14</strain>
    </source>
</reference>
<dbReference type="OrthoDB" id="2924511at2759"/>
<accession>A0A6A4GW23</accession>
<evidence type="ECO:0000313" key="3">
    <source>
        <dbReference type="Proteomes" id="UP000799118"/>
    </source>
</evidence>
<organism evidence="2 3">
    <name type="scientific">Gymnopus androsaceus JB14</name>
    <dbReference type="NCBI Taxonomy" id="1447944"/>
    <lineage>
        <taxon>Eukaryota</taxon>
        <taxon>Fungi</taxon>
        <taxon>Dikarya</taxon>
        <taxon>Basidiomycota</taxon>
        <taxon>Agaricomycotina</taxon>
        <taxon>Agaricomycetes</taxon>
        <taxon>Agaricomycetidae</taxon>
        <taxon>Agaricales</taxon>
        <taxon>Marasmiineae</taxon>
        <taxon>Omphalotaceae</taxon>
        <taxon>Gymnopus</taxon>
    </lineage>
</organism>
<name>A0A6A4GW23_9AGAR</name>
<evidence type="ECO:0000256" key="1">
    <source>
        <dbReference type="SAM" id="Phobius"/>
    </source>
</evidence>
<feature type="transmembrane region" description="Helical" evidence="1">
    <location>
        <begin position="333"/>
        <end position="355"/>
    </location>
</feature>
<feature type="transmembrane region" description="Helical" evidence="1">
    <location>
        <begin position="403"/>
        <end position="425"/>
    </location>
</feature>
<feature type="transmembrane region" description="Helical" evidence="1">
    <location>
        <begin position="270"/>
        <end position="292"/>
    </location>
</feature>
<protein>
    <submittedName>
        <fullName evidence="2">Uncharacterized protein</fullName>
    </submittedName>
</protein>
<feature type="transmembrane region" description="Helical" evidence="1">
    <location>
        <begin position="165"/>
        <end position="186"/>
    </location>
</feature>
<gene>
    <name evidence="2" type="ORF">BT96DRAFT_355591</name>
</gene>
<sequence length="534" mass="60040">MTIPTTMQMDRTCSTFPENNGTFDWDFIPGGDWSYWGWQSPTQLELPNWEFLSASDCLQAYAVDFLSDHRNVMVVGNYTTNDEFLIFGGGLSTDFFVDADPPFQWICSGLKDWDNINFDCSSHWREIDPSNWQLEDTDISAGLSFQVKYCLSSTVVPRCQLQFNLPLLVLVIIFNIGKVICMVIAATKMNDHPLVTIGDAIESFLKIPSEYTQQMCLISQNHFRYDSYEGYHNKPYSIRIRKTQIPSMPQPIKYQPMKIRWLSLVSRRHWIMTVFLFSGAILIILSLLGFAIHQLSAVHGISGFLFLWQLGIGKASTENIIQGWGLPTQGYDALIASVLIANSPQLILSMIYLVFNGLCTKMMAGFEWSSYAYSHKPLRVSEPHGDQKSTYFLQIPYRFGLPLMAYSALLHWLVSQSIFLVAVTFWDGDVIDTALSIISCGFSPIAMMLTSIVAGSLILSALALGYFKHINYDMPLMGSNSVAIAAACHPPRDDSDPLKPVRWGVVTENREQTVGHISFSSGKVTVPVPGNYYS</sequence>
<dbReference type="PANTHER" id="PTHR35395">
    <property type="entry name" value="DUF6536 DOMAIN-CONTAINING PROTEIN"/>
    <property type="match status" value="1"/>
</dbReference>
<keyword evidence="1" id="KW-0472">Membrane</keyword>